<evidence type="ECO:0000259" key="10">
    <source>
        <dbReference type="Pfam" id="PF14681"/>
    </source>
</evidence>
<dbReference type="Gene3D" id="3.40.50.2020">
    <property type="match status" value="1"/>
</dbReference>
<keyword evidence="8" id="KW-0547">Nucleotide-binding</keyword>
<evidence type="ECO:0000256" key="3">
    <source>
        <dbReference type="ARBA" id="ARBA00009516"/>
    </source>
</evidence>
<proteinExistence type="inferred from homology"/>
<dbReference type="FunFam" id="3.40.50.2020:FF:000023">
    <property type="entry name" value="Probable uracil phosphoribosyltransferase"/>
    <property type="match status" value="1"/>
</dbReference>
<dbReference type="InterPro" id="IPR029057">
    <property type="entry name" value="PRTase-like"/>
</dbReference>
<keyword evidence="9" id="KW-0342">GTP-binding</keyword>
<organism evidence="12">
    <name type="scientific">Aureoumbra lagunensis</name>
    <dbReference type="NCBI Taxonomy" id="44058"/>
    <lineage>
        <taxon>Eukaryota</taxon>
        <taxon>Sar</taxon>
        <taxon>Stramenopiles</taxon>
        <taxon>Ochrophyta</taxon>
        <taxon>Pelagophyceae</taxon>
        <taxon>Pelagomonadales</taxon>
        <taxon>Aureoumbra</taxon>
    </lineage>
</organism>
<evidence type="ECO:0000256" key="2">
    <source>
        <dbReference type="ARBA" id="ARBA00005180"/>
    </source>
</evidence>
<dbReference type="InterPro" id="IPR050054">
    <property type="entry name" value="UPRTase/APRTase"/>
</dbReference>
<evidence type="ECO:0000256" key="6">
    <source>
        <dbReference type="ARBA" id="ARBA00022676"/>
    </source>
</evidence>
<comment type="similarity">
    <text evidence="3">Belongs to the UPRTase family.</text>
</comment>
<evidence type="ECO:0000256" key="9">
    <source>
        <dbReference type="ARBA" id="ARBA00023134"/>
    </source>
</evidence>
<comment type="pathway">
    <text evidence="2">Pyrimidine metabolism; UMP biosynthesis via salvage pathway; UMP from uracil: step 1/1.</text>
</comment>
<dbReference type="InterPro" id="IPR000836">
    <property type="entry name" value="PRTase_dom"/>
</dbReference>
<dbReference type="GO" id="GO:0005525">
    <property type="term" value="F:GTP binding"/>
    <property type="evidence" value="ECO:0007669"/>
    <property type="project" value="UniProtKB-KW"/>
</dbReference>
<evidence type="ECO:0000256" key="5">
    <source>
        <dbReference type="ARBA" id="ARBA00022533"/>
    </source>
</evidence>
<gene>
    <name evidence="11" type="ORF">ALAG00032_LOCUS12598</name>
    <name evidence="12" type="ORF">ALAG00032_LOCUS12599</name>
    <name evidence="13" type="ORF">ALAG00032_LOCUS12601</name>
</gene>
<dbReference type="EMBL" id="HBIJ01019213">
    <property type="protein sequence ID" value="CAE0371817.1"/>
    <property type="molecule type" value="Transcribed_RNA"/>
</dbReference>
<dbReference type="PANTHER" id="PTHR32315:SF4">
    <property type="entry name" value="URACIL PHOSPHORIBOSYLTRANSFERASE, CHLOROPLASTIC"/>
    <property type="match status" value="1"/>
</dbReference>
<dbReference type="GO" id="GO:0004845">
    <property type="term" value="F:uracil phosphoribosyltransferase activity"/>
    <property type="evidence" value="ECO:0007669"/>
    <property type="project" value="UniProtKB-EC"/>
</dbReference>
<keyword evidence="7" id="KW-0808">Transferase</keyword>
<dbReference type="SUPFAM" id="SSF53271">
    <property type="entry name" value="PRTase-like"/>
    <property type="match status" value="1"/>
</dbReference>
<evidence type="ECO:0000256" key="4">
    <source>
        <dbReference type="ARBA" id="ARBA00011894"/>
    </source>
</evidence>
<accession>A0A6S8EMR5</accession>
<evidence type="ECO:0000256" key="8">
    <source>
        <dbReference type="ARBA" id="ARBA00022741"/>
    </source>
</evidence>
<reference evidence="12" key="1">
    <citation type="submission" date="2021-01" db="EMBL/GenBank/DDBJ databases">
        <authorList>
            <person name="Corre E."/>
            <person name="Pelletier E."/>
            <person name="Niang G."/>
            <person name="Scheremetjew M."/>
            <person name="Finn R."/>
            <person name="Kale V."/>
            <person name="Holt S."/>
            <person name="Cochrane G."/>
            <person name="Meng A."/>
            <person name="Brown T."/>
            <person name="Cohen L."/>
        </authorList>
    </citation>
    <scope>NUCLEOTIDE SEQUENCE</scope>
    <source>
        <strain evidence="12">CCMP1510</strain>
    </source>
</reference>
<evidence type="ECO:0000256" key="7">
    <source>
        <dbReference type="ARBA" id="ARBA00022679"/>
    </source>
</evidence>
<dbReference type="EMBL" id="HBIJ01019217">
    <property type="protein sequence ID" value="CAE0371819.1"/>
    <property type="molecule type" value="Transcribed_RNA"/>
</dbReference>
<comment type="cofactor">
    <cofactor evidence="1">
        <name>Mg(2+)</name>
        <dbReference type="ChEBI" id="CHEBI:18420"/>
    </cofactor>
</comment>
<dbReference type="AlphaFoldDB" id="A0A6S8EMR5"/>
<dbReference type="PANTHER" id="PTHR32315">
    <property type="entry name" value="ADENINE PHOSPHORIBOSYLTRANSFERASE"/>
    <property type="match status" value="1"/>
</dbReference>
<protein>
    <recommendedName>
        <fullName evidence="4">uracil phosphoribosyltransferase</fullName>
        <ecNumber evidence="4">2.4.2.9</ecNumber>
    </recommendedName>
</protein>
<sequence>MDTVGVHKLNPKARLFSTRSSSALLRILRDKNTPCREFAKAADRLCHLLGEEALASIVEDESPTKIETPCGIAMIATRFVNEEDIVIVDIMRSGAILAERIRNLVPGAATAKILIQRNEETAEPILMYSKLPNNLEHRYILLADPMLATGGSACKAIEVLVHAGARQENIFFANVITCPQGLQRLAKEAPNVRILTMAIDDCLNERAYICPGLGDFGDRFYGTC</sequence>
<dbReference type="EMBL" id="HBIJ01019212">
    <property type="protein sequence ID" value="CAE0371816.1"/>
    <property type="molecule type" value="Transcribed_RNA"/>
</dbReference>
<dbReference type="GO" id="GO:0008655">
    <property type="term" value="P:pyrimidine-containing compound salvage"/>
    <property type="evidence" value="ECO:0007669"/>
    <property type="project" value="UniProtKB-ARBA"/>
</dbReference>
<name>A0A6S8EMR5_9STRA</name>
<evidence type="ECO:0000313" key="12">
    <source>
        <dbReference type="EMBL" id="CAE0371817.1"/>
    </source>
</evidence>
<dbReference type="EC" id="2.4.2.9" evidence="4"/>
<evidence type="ECO:0000313" key="11">
    <source>
        <dbReference type="EMBL" id="CAE0371816.1"/>
    </source>
</evidence>
<evidence type="ECO:0000256" key="1">
    <source>
        <dbReference type="ARBA" id="ARBA00001946"/>
    </source>
</evidence>
<keyword evidence="5" id="KW-0021">Allosteric enzyme</keyword>
<dbReference type="NCBIfam" id="NF001097">
    <property type="entry name" value="PRK00129.1"/>
    <property type="match status" value="1"/>
</dbReference>
<keyword evidence="6" id="KW-0328">Glycosyltransferase</keyword>
<dbReference type="CDD" id="cd06223">
    <property type="entry name" value="PRTases_typeI"/>
    <property type="match status" value="1"/>
</dbReference>
<evidence type="ECO:0000313" key="13">
    <source>
        <dbReference type="EMBL" id="CAE0371819.1"/>
    </source>
</evidence>
<dbReference type="Pfam" id="PF14681">
    <property type="entry name" value="UPRTase"/>
    <property type="match status" value="1"/>
</dbReference>
<feature type="domain" description="Phosphoribosyltransferase" evidence="10">
    <location>
        <begin position="22"/>
        <end position="223"/>
    </location>
</feature>